<dbReference type="PANTHER" id="PTHR42879:SF2">
    <property type="entry name" value="3-OXOACYL-[ACYL-CARRIER-PROTEIN] REDUCTASE FABG"/>
    <property type="match status" value="1"/>
</dbReference>
<dbReference type="InterPro" id="IPR036291">
    <property type="entry name" value="NAD(P)-bd_dom_sf"/>
</dbReference>
<comment type="similarity">
    <text evidence="1">Belongs to the short-chain dehydrogenases/reductases (SDR) family.</text>
</comment>
<dbReference type="Gene3D" id="3.40.50.720">
    <property type="entry name" value="NAD(P)-binding Rossmann-like Domain"/>
    <property type="match status" value="1"/>
</dbReference>
<evidence type="ECO:0000313" key="2">
    <source>
        <dbReference type="EMBL" id="GAG19616.1"/>
    </source>
</evidence>
<dbReference type="EMBL" id="BARS01038176">
    <property type="protein sequence ID" value="GAG19616.1"/>
    <property type="molecule type" value="Genomic_DNA"/>
</dbReference>
<comment type="caution">
    <text evidence="2">The sequence shown here is derived from an EMBL/GenBank/DDBJ whole genome shotgun (WGS) entry which is preliminary data.</text>
</comment>
<protein>
    <recommendedName>
        <fullName evidence="3">SDR family NAD(P)-dependent oxidoreductase</fullName>
    </recommendedName>
</protein>
<proteinExistence type="inferred from homology"/>
<gene>
    <name evidence="2" type="ORF">S01H1_58437</name>
</gene>
<evidence type="ECO:0008006" key="3">
    <source>
        <dbReference type="Google" id="ProtNLM"/>
    </source>
</evidence>
<dbReference type="InterPro" id="IPR050259">
    <property type="entry name" value="SDR"/>
</dbReference>
<organism evidence="2">
    <name type="scientific">marine sediment metagenome</name>
    <dbReference type="NCBI Taxonomy" id="412755"/>
    <lineage>
        <taxon>unclassified sequences</taxon>
        <taxon>metagenomes</taxon>
        <taxon>ecological metagenomes</taxon>
    </lineage>
</organism>
<reference evidence="2" key="1">
    <citation type="journal article" date="2014" name="Front. Microbiol.">
        <title>High frequency of phylogenetically diverse reductive dehalogenase-homologous genes in deep subseafloor sedimentary metagenomes.</title>
        <authorList>
            <person name="Kawai M."/>
            <person name="Futagami T."/>
            <person name="Toyoda A."/>
            <person name="Takaki Y."/>
            <person name="Nishi S."/>
            <person name="Hori S."/>
            <person name="Arai W."/>
            <person name="Tsubouchi T."/>
            <person name="Morono Y."/>
            <person name="Uchiyama I."/>
            <person name="Ito T."/>
            <person name="Fujiyama A."/>
            <person name="Inagaki F."/>
            <person name="Takami H."/>
        </authorList>
    </citation>
    <scope>NUCLEOTIDE SEQUENCE</scope>
    <source>
        <strain evidence="2">Expedition CK06-06</strain>
    </source>
</reference>
<feature type="non-terminal residue" evidence="2">
    <location>
        <position position="77"/>
    </location>
</feature>
<dbReference type="Pfam" id="PF00106">
    <property type="entry name" value="adh_short"/>
    <property type="match status" value="1"/>
</dbReference>
<accession>X0X3P2</accession>
<dbReference type="SUPFAM" id="SSF51735">
    <property type="entry name" value="NAD(P)-binding Rossmann-fold domains"/>
    <property type="match status" value="1"/>
</dbReference>
<dbReference type="PANTHER" id="PTHR42879">
    <property type="entry name" value="3-OXOACYL-(ACYL-CARRIER-PROTEIN) REDUCTASE"/>
    <property type="match status" value="1"/>
</dbReference>
<evidence type="ECO:0000256" key="1">
    <source>
        <dbReference type="ARBA" id="ARBA00006484"/>
    </source>
</evidence>
<sequence>MRLKDRVALITGGGAGIGRATALLFAREGARVVVDARSSKNGEETVGMIKEVGGEASLVVGDVSRNGDAERMARTVI</sequence>
<dbReference type="InterPro" id="IPR002347">
    <property type="entry name" value="SDR_fam"/>
</dbReference>
<name>X0X3P2_9ZZZZ</name>
<dbReference type="AlphaFoldDB" id="X0X3P2"/>